<name>A0ABQ1PLL7_9GAMM</name>
<protein>
    <submittedName>
        <fullName evidence="2">dTDP-6-deoxy-3,4-keto-hexulose isomerase</fullName>
    </submittedName>
</protein>
<accession>A0ABQ1PLL7</accession>
<reference evidence="3" key="1">
    <citation type="journal article" date="2019" name="Int. J. Syst. Evol. Microbiol.">
        <title>The Global Catalogue of Microorganisms (GCM) 10K type strain sequencing project: providing services to taxonomists for standard genome sequencing and annotation.</title>
        <authorList>
            <consortium name="The Broad Institute Genomics Platform"/>
            <consortium name="The Broad Institute Genome Sequencing Center for Infectious Disease"/>
            <person name="Wu L."/>
            <person name="Ma J."/>
        </authorList>
    </citation>
    <scope>NUCLEOTIDE SEQUENCE [LARGE SCALE GENOMIC DNA]</scope>
    <source>
        <strain evidence="3">CGMCC 1.15122</strain>
    </source>
</reference>
<dbReference type="CDD" id="cd20292">
    <property type="entry name" value="cupin_QdtA-like"/>
    <property type="match status" value="1"/>
</dbReference>
<gene>
    <name evidence="2" type="ORF">GCM10011382_32240</name>
</gene>
<dbReference type="RefSeq" id="WP_188640524.1">
    <property type="nucleotide sequence ID" value="NZ_BMHM01000008.1"/>
</dbReference>
<dbReference type="InterPro" id="IPR008894">
    <property type="entry name" value="QdtA_cupin_dom"/>
</dbReference>
<sequence length="142" mass="16399">MSLIQWIDFQSLGDHRGQLVALEIGHEQAVPFDIKRVYYIYHTAPDVSRGFHAHKKLKQVAICISGSCRMVLDDGKTRESVQMNAPTKGLLIDSLMWREMHDFSDDCVLIILASEHYDEKDYIRDYKEFTRISQNANHTPTS</sequence>
<comment type="caution">
    <text evidence="2">The sequence shown here is derived from an EMBL/GenBank/DDBJ whole genome shotgun (WGS) entry which is preliminary data.</text>
</comment>
<proteinExistence type="predicted"/>
<keyword evidence="3" id="KW-1185">Reference proteome</keyword>
<organism evidence="2 3">
    <name type="scientific">Vreelandella lutescens</name>
    <dbReference type="NCBI Taxonomy" id="1602943"/>
    <lineage>
        <taxon>Bacteria</taxon>
        <taxon>Pseudomonadati</taxon>
        <taxon>Pseudomonadota</taxon>
        <taxon>Gammaproteobacteria</taxon>
        <taxon>Oceanospirillales</taxon>
        <taxon>Halomonadaceae</taxon>
        <taxon>Vreelandella</taxon>
    </lineage>
</organism>
<dbReference type="Gene3D" id="2.60.120.10">
    <property type="entry name" value="Jelly Rolls"/>
    <property type="match status" value="1"/>
</dbReference>
<evidence type="ECO:0000313" key="3">
    <source>
        <dbReference type="Proteomes" id="UP000597301"/>
    </source>
</evidence>
<dbReference type="SUPFAM" id="SSF51182">
    <property type="entry name" value="RmlC-like cupins"/>
    <property type="match status" value="1"/>
</dbReference>
<keyword evidence="2" id="KW-0413">Isomerase</keyword>
<dbReference type="Pfam" id="PF05523">
    <property type="entry name" value="FdtA"/>
    <property type="match status" value="1"/>
</dbReference>
<dbReference type="InterPro" id="IPR014710">
    <property type="entry name" value="RmlC-like_jellyroll"/>
</dbReference>
<evidence type="ECO:0000259" key="1">
    <source>
        <dbReference type="Pfam" id="PF05523"/>
    </source>
</evidence>
<dbReference type="InterPro" id="IPR011051">
    <property type="entry name" value="RmlC_Cupin_sf"/>
</dbReference>
<dbReference type="Proteomes" id="UP000597301">
    <property type="component" value="Unassembled WGS sequence"/>
</dbReference>
<feature type="domain" description="Sugar 3,4-ketoisomerase QdtA cupin" evidence="1">
    <location>
        <begin position="4"/>
        <end position="132"/>
    </location>
</feature>
<dbReference type="EMBL" id="BMHM01000008">
    <property type="protein sequence ID" value="GGC99310.1"/>
    <property type="molecule type" value="Genomic_DNA"/>
</dbReference>
<evidence type="ECO:0000313" key="2">
    <source>
        <dbReference type="EMBL" id="GGC99310.1"/>
    </source>
</evidence>
<dbReference type="GO" id="GO:0016853">
    <property type="term" value="F:isomerase activity"/>
    <property type="evidence" value="ECO:0007669"/>
    <property type="project" value="UniProtKB-KW"/>
</dbReference>